<comment type="subcellular location">
    <subcellularLocation>
        <location evidence="1">Cytoplasm</location>
        <location evidence="1">Cytoskeleton</location>
    </subcellularLocation>
</comment>
<dbReference type="PaxDb" id="8022-A0A060WSM4"/>
<evidence type="ECO:0000256" key="4">
    <source>
        <dbReference type="ARBA" id="ARBA00022553"/>
    </source>
</evidence>
<dbReference type="Pfam" id="PF15297">
    <property type="entry name" value="CKAP2_C"/>
    <property type="match status" value="1"/>
</dbReference>
<name>A0A060WSM4_ONCMY</name>
<dbReference type="GO" id="GO:0072686">
    <property type="term" value="C:mitotic spindle"/>
    <property type="evidence" value="ECO:0007669"/>
    <property type="project" value="TreeGrafter"/>
</dbReference>
<evidence type="ECO:0000256" key="5">
    <source>
        <dbReference type="ARBA" id="ARBA00023212"/>
    </source>
</evidence>
<evidence type="ECO:0000313" key="8">
    <source>
        <dbReference type="Proteomes" id="UP000193380"/>
    </source>
</evidence>
<keyword evidence="5" id="KW-0206">Cytoskeleton</keyword>
<dbReference type="PANTHER" id="PTHR47078">
    <property type="entry name" value="CYTOSKELETON-ASSOCIATED PROTEIN 2-LIKE"/>
    <property type="match status" value="1"/>
</dbReference>
<sequence length="142" mass="16141">MKRTVWSLALATPTTVKALIRGDRGGSSVVKYKITATPGRGSWRWPAWVDGQELRFFTHARRSVRINRSSLRHPASLQEHDLCVASFNDLMIQEEDRDVAREGDGEDEGSSGLIPNDHLYVYRDNEALRDQVNIQLVYAEED</sequence>
<evidence type="ECO:0000256" key="3">
    <source>
        <dbReference type="ARBA" id="ARBA00022490"/>
    </source>
</evidence>
<dbReference type="GO" id="GO:0005829">
    <property type="term" value="C:cytosol"/>
    <property type="evidence" value="ECO:0007669"/>
    <property type="project" value="TreeGrafter"/>
</dbReference>
<dbReference type="EMBL" id="FR904712">
    <property type="protein sequence ID" value="CDQ70358.1"/>
    <property type="molecule type" value="Genomic_DNA"/>
</dbReference>
<reference evidence="7" key="1">
    <citation type="journal article" date="2014" name="Nat. Commun.">
        <title>The rainbow trout genome provides novel insights into evolution after whole-genome duplication in vertebrates.</title>
        <authorList>
            <person name="Berthelot C."/>
            <person name="Brunet F."/>
            <person name="Chalopin D."/>
            <person name="Juanchich A."/>
            <person name="Bernard M."/>
            <person name="Noel B."/>
            <person name="Bento P."/>
            <person name="Da Silva C."/>
            <person name="Labadie K."/>
            <person name="Alberti A."/>
            <person name="Aury J.M."/>
            <person name="Louis A."/>
            <person name="Dehais P."/>
            <person name="Bardou P."/>
            <person name="Montfort J."/>
            <person name="Klopp C."/>
            <person name="Cabau C."/>
            <person name="Gaspin C."/>
            <person name="Thorgaard G.H."/>
            <person name="Boussaha M."/>
            <person name="Quillet E."/>
            <person name="Guyomard R."/>
            <person name="Galiana D."/>
            <person name="Bobe J."/>
            <person name="Volff J.N."/>
            <person name="Genet C."/>
            <person name="Wincker P."/>
            <person name="Jaillon O."/>
            <person name="Roest Crollius H."/>
            <person name="Guiguen Y."/>
        </authorList>
    </citation>
    <scope>NUCLEOTIDE SEQUENCE [LARGE SCALE GENOMIC DNA]</scope>
</reference>
<evidence type="ECO:0000259" key="6">
    <source>
        <dbReference type="Pfam" id="PF15297"/>
    </source>
</evidence>
<dbReference type="STRING" id="8022.A0A060WSM4"/>
<evidence type="ECO:0000313" key="7">
    <source>
        <dbReference type="EMBL" id="CDQ70358.1"/>
    </source>
</evidence>
<dbReference type="PANTHER" id="PTHR47078:SF1">
    <property type="entry name" value="CYTOSKELETON-ASSOCIATED PROTEIN 2-LIKE"/>
    <property type="match status" value="1"/>
</dbReference>
<dbReference type="AlphaFoldDB" id="A0A060WSM4"/>
<reference evidence="7" key="2">
    <citation type="submission" date="2014-03" db="EMBL/GenBank/DDBJ databases">
        <authorList>
            <person name="Genoscope - CEA"/>
        </authorList>
    </citation>
    <scope>NUCLEOTIDE SEQUENCE</scope>
</reference>
<dbReference type="InterPro" id="IPR029197">
    <property type="entry name" value="CKAP2_C"/>
</dbReference>
<gene>
    <name evidence="7" type="ORF">GSONMT00005490001</name>
</gene>
<dbReference type="GO" id="GO:0005813">
    <property type="term" value="C:centrosome"/>
    <property type="evidence" value="ECO:0007669"/>
    <property type="project" value="TreeGrafter"/>
</dbReference>
<proteinExistence type="inferred from homology"/>
<feature type="domain" description="Cytoskeleton-associated protein 2 C-terminal" evidence="6">
    <location>
        <begin position="26"/>
        <end position="97"/>
    </location>
</feature>
<keyword evidence="3" id="KW-0963">Cytoplasm</keyword>
<keyword evidence="4" id="KW-0597">Phosphoprotein</keyword>
<organism evidence="7 8">
    <name type="scientific">Oncorhynchus mykiss</name>
    <name type="common">Rainbow trout</name>
    <name type="synonym">Salmo gairdneri</name>
    <dbReference type="NCBI Taxonomy" id="8022"/>
    <lineage>
        <taxon>Eukaryota</taxon>
        <taxon>Metazoa</taxon>
        <taxon>Chordata</taxon>
        <taxon>Craniata</taxon>
        <taxon>Vertebrata</taxon>
        <taxon>Euteleostomi</taxon>
        <taxon>Actinopterygii</taxon>
        <taxon>Neopterygii</taxon>
        <taxon>Teleostei</taxon>
        <taxon>Protacanthopterygii</taxon>
        <taxon>Salmoniformes</taxon>
        <taxon>Salmonidae</taxon>
        <taxon>Salmoninae</taxon>
        <taxon>Oncorhynchus</taxon>
    </lineage>
</organism>
<accession>A0A060WSM4</accession>
<dbReference type="InterPro" id="IPR052855">
    <property type="entry name" value="CKAP2-like"/>
</dbReference>
<evidence type="ECO:0000256" key="2">
    <source>
        <dbReference type="ARBA" id="ARBA00009468"/>
    </source>
</evidence>
<comment type="similarity">
    <text evidence="2">Belongs to the CKAP2 family.</text>
</comment>
<protein>
    <recommendedName>
        <fullName evidence="6">Cytoskeleton-associated protein 2 C-terminal domain-containing protein</fullName>
    </recommendedName>
</protein>
<dbReference type="Proteomes" id="UP000193380">
    <property type="component" value="Unassembled WGS sequence"/>
</dbReference>
<evidence type="ECO:0000256" key="1">
    <source>
        <dbReference type="ARBA" id="ARBA00004245"/>
    </source>
</evidence>